<feature type="signal peptide" evidence="1">
    <location>
        <begin position="1"/>
        <end position="24"/>
    </location>
</feature>
<sequence length="314" mass="35127">MMAQTRTPGRTGSWVRTVFIVVVATRWYLEKDAVESAMHNSVIDSAGGTRHVGLKPAQAASQTRLESGGTGCSSCCKHVLCAPVRHRLWCRRWFLLRWVSSTTASPLCLYNELCDLLGTRTWFRVCARESGRGIFDVLLRLDDDACFLGGGASLLTPVPHSSRFEAGLSWAWHLPCCWQAAEFEAIAWLCVFKYAEDIIPVGKVDLCDTLRDELAEVRELVETQQVVLSRSAGRSSSVGPTPHLCTLATNSNHESEVMVTTESRLLLKCYHYEVQPRREYLDYERPPAGLRYSEGRQGPKLYCSKGHGEQEGRV</sequence>
<organism evidence="2 3">
    <name type="scientific">Purpureocillium lilacinum</name>
    <name type="common">Paecilomyces lilacinus</name>
    <dbReference type="NCBI Taxonomy" id="33203"/>
    <lineage>
        <taxon>Eukaryota</taxon>
        <taxon>Fungi</taxon>
        <taxon>Dikarya</taxon>
        <taxon>Ascomycota</taxon>
        <taxon>Pezizomycotina</taxon>
        <taxon>Sordariomycetes</taxon>
        <taxon>Hypocreomycetidae</taxon>
        <taxon>Hypocreales</taxon>
        <taxon>Ophiocordycipitaceae</taxon>
        <taxon>Purpureocillium</taxon>
    </lineage>
</organism>
<dbReference type="Proteomes" id="UP000078240">
    <property type="component" value="Unassembled WGS sequence"/>
</dbReference>
<evidence type="ECO:0000256" key="1">
    <source>
        <dbReference type="SAM" id="SignalP"/>
    </source>
</evidence>
<evidence type="ECO:0000313" key="2">
    <source>
        <dbReference type="EMBL" id="OAQ57425.1"/>
    </source>
</evidence>
<comment type="caution">
    <text evidence="2">The sequence shown here is derived from an EMBL/GenBank/DDBJ whole genome shotgun (WGS) entry which is preliminary data.</text>
</comment>
<evidence type="ECO:0000313" key="3">
    <source>
        <dbReference type="Proteomes" id="UP000078240"/>
    </source>
</evidence>
<protein>
    <submittedName>
        <fullName evidence="2">Uncharacterized protein</fullName>
    </submittedName>
</protein>
<reference evidence="2 3" key="1">
    <citation type="submission" date="2016-01" db="EMBL/GenBank/DDBJ databases">
        <title>Biosynthesis of antibiotic leucinostatins and their inhibition on Phytophthora in bio-control Purpureocillium lilacinum.</title>
        <authorList>
            <person name="Wang G."/>
            <person name="Liu Z."/>
            <person name="Lin R."/>
            <person name="Li E."/>
            <person name="Mao Z."/>
            <person name="Ling J."/>
            <person name="Yin W."/>
            <person name="Xie B."/>
        </authorList>
    </citation>
    <scope>NUCLEOTIDE SEQUENCE [LARGE SCALE GENOMIC DNA]</scope>
    <source>
        <strain evidence="2">PLBJ-1</strain>
    </source>
</reference>
<name>A0A179EW53_PURLI</name>
<dbReference type="EMBL" id="LSBH01000102">
    <property type="protein sequence ID" value="OAQ57425.1"/>
    <property type="molecule type" value="Genomic_DNA"/>
</dbReference>
<gene>
    <name evidence="2" type="ORF">VFPBJ_11751</name>
</gene>
<feature type="chain" id="PRO_5008100976" evidence="1">
    <location>
        <begin position="25"/>
        <end position="314"/>
    </location>
</feature>
<proteinExistence type="predicted"/>
<keyword evidence="1" id="KW-0732">Signal</keyword>
<dbReference type="AlphaFoldDB" id="A0A179EW53"/>
<accession>A0A179EW53</accession>